<protein>
    <submittedName>
        <fullName evidence="1">Uncharacterized protein</fullName>
    </submittedName>
</protein>
<evidence type="ECO:0000313" key="2">
    <source>
        <dbReference type="Proteomes" id="UP000005384"/>
    </source>
</evidence>
<dbReference type="HOGENOM" id="CLU_775623_0_0_9"/>
<accession>G5IF76</accession>
<proteinExistence type="predicted"/>
<dbReference type="OrthoDB" id="2991731at2"/>
<sequence>MLFYEQKEKEILDMLKKFQENKITIVELQEFRDRLDEEIIESDKKVHHDDTYNFLRVEKYWMLLVNVINNKIDKNIINSFICAVKADDFIAKVQFKHPDTTKKAEKIDKPLLYFDFNTYIVLKKKVPINSVTDKYQFVYSPAHLEELANSIRKNDFVYNESIENDLKYLSCLTNNMEFLPDIDEGIKICFESPYFPLKRVIEEYGGTIISEELEKNFLENRQPIRAEQRVKVRGSDISGVLSTPEAEKLMDKYTWYHKYKDIGDKEKFWNEYKSNYNFLFNSIVELVNVIEILDNNPEPSKKYRSHLHDTTHLIYATKSDIFVTHDNRLFNKANEIYSFLGVNTEIVRQEVLMDLMG</sequence>
<gene>
    <name evidence="1" type="ORF">HMPREF9473_02153</name>
</gene>
<dbReference type="PATRIC" id="fig|742737.3.peg.2178"/>
<comment type="caution">
    <text evidence="1">The sequence shown here is derived from an EMBL/GenBank/DDBJ whole genome shotgun (WGS) entry which is preliminary data.</text>
</comment>
<name>G5IF76_9FIRM</name>
<evidence type="ECO:0000313" key="1">
    <source>
        <dbReference type="EMBL" id="EHI59822.1"/>
    </source>
</evidence>
<dbReference type="RefSeq" id="WP_006780133.1">
    <property type="nucleotide sequence ID" value="NZ_CP040506.1"/>
</dbReference>
<dbReference type="EMBL" id="ADLN01000044">
    <property type="protein sequence ID" value="EHI59822.1"/>
    <property type="molecule type" value="Genomic_DNA"/>
</dbReference>
<keyword evidence="2" id="KW-1185">Reference proteome</keyword>
<dbReference type="Proteomes" id="UP000005384">
    <property type="component" value="Unassembled WGS sequence"/>
</dbReference>
<reference evidence="1 2" key="1">
    <citation type="submission" date="2011-08" db="EMBL/GenBank/DDBJ databases">
        <title>The Genome Sequence of Clostridium hathewayi WAL-18680.</title>
        <authorList>
            <consortium name="The Broad Institute Genome Sequencing Platform"/>
            <person name="Earl A."/>
            <person name="Ward D."/>
            <person name="Feldgarden M."/>
            <person name="Gevers D."/>
            <person name="Finegold S.M."/>
            <person name="Summanen P.H."/>
            <person name="Molitoris D.R."/>
            <person name="Song M."/>
            <person name="Daigneault M."/>
            <person name="Allen-Vercoe E."/>
            <person name="Young S.K."/>
            <person name="Zeng Q."/>
            <person name="Gargeya S."/>
            <person name="Fitzgerald M."/>
            <person name="Haas B."/>
            <person name="Abouelleil A."/>
            <person name="Alvarado L."/>
            <person name="Arachchi H.M."/>
            <person name="Berlin A."/>
            <person name="Brown A."/>
            <person name="Chapman S.B."/>
            <person name="Chen Z."/>
            <person name="Dunbar C."/>
            <person name="Freedman E."/>
            <person name="Gearin G."/>
            <person name="Gellesch M."/>
            <person name="Goldberg J."/>
            <person name="Griggs A."/>
            <person name="Gujja S."/>
            <person name="Heiman D."/>
            <person name="Howarth C."/>
            <person name="Larson L."/>
            <person name="Lui A."/>
            <person name="MacDonald P.J.P."/>
            <person name="Montmayeur A."/>
            <person name="Murphy C."/>
            <person name="Neiman D."/>
            <person name="Pearson M."/>
            <person name="Priest M."/>
            <person name="Roberts A."/>
            <person name="Saif S."/>
            <person name="Shea T."/>
            <person name="Shenoy N."/>
            <person name="Sisk P."/>
            <person name="Stolte C."/>
            <person name="Sykes S."/>
            <person name="Wortman J."/>
            <person name="Nusbaum C."/>
            <person name="Birren B."/>
        </authorList>
    </citation>
    <scope>NUCLEOTIDE SEQUENCE [LARGE SCALE GENOMIC DNA]</scope>
    <source>
        <strain evidence="1 2">WAL-18680</strain>
    </source>
</reference>
<organism evidence="1 2">
    <name type="scientific">Hungatella hathewayi WAL-18680</name>
    <dbReference type="NCBI Taxonomy" id="742737"/>
    <lineage>
        <taxon>Bacteria</taxon>
        <taxon>Bacillati</taxon>
        <taxon>Bacillota</taxon>
        <taxon>Clostridia</taxon>
        <taxon>Lachnospirales</taxon>
        <taxon>Lachnospiraceae</taxon>
        <taxon>Hungatella</taxon>
    </lineage>
</organism>
<dbReference type="AlphaFoldDB" id="G5IF76"/>